<feature type="compositionally biased region" description="Low complexity" evidence="5">
    <location>
        <begin position="63"/>
        <end position="95"/>
    </location>
</feature>
<proteinExistence type="predicted"/>
<dbReference type="HOGENOM" id="CLU_503973_0_0_1"/>
<reference evidence="8 9" key="1">
    <citation type="journal article" date="2009" name="Genome Res.">
        <title>Comparative genomics of the fungal pathogens Candida dubliniensis and Candida albicans.</title>
        <authorList>
            <person name="Jackson A.P."/>
            <person name="Gamble J.A."/>
            <person name="Yeomans T."/>
            <person name="Moran G.P."/>
            <person name="Saunders D."/>
            <person name="Harris D."/>
            <person name="Aslett M."/>
            <person name="Barrell J.F."/>
            <person name="Butler G."/>
            <person name="Citiulo F."/>
            <person name="Coleman D.C."/>
            <person name="de Groot P.W.J."/>
            <person name="Goodwin T.J."/>
            <person name="Quail M.A."/>
            <person name="McQuillan J."/>
            <person name="Munro C.A."/>
            <person name="Pain A."/>
            <person name="Poulter R.T."/>
            <person name="Rajandream M.A."/>
            <person name="Renauld H."/>
            <person name="Spiering M.J."/>
            <person name="Tivey A."/>
            <person name="Gow N.A.R."/>
            <person name="Barrell B."/>
            <person name="Sullivan D.J."/>
            <person name="Berriman M."/>
        </authorList>
    </citation>
    <scope>NUCLEOTIDE SEQUENCE [LARGE SCALE GENOMIC DNA]</scope>
    <source>
        <strain evidence="9">CD36 / ATCC MYA-646 / CBS 7987 / NCPF 3949 / NRRL Y-17841</strain>
    </source>
</reference>
<dbReference type="PANTHER" id="PTHR31069:SF12">
    <property type="entry name" value="TRANSCRIPTION FACTOR DOMAIN-CONTAINING PROTEIN"/>
    <property type="match status" value="1"/>
</dbReference>
<feature type="region of interest" description="Disordered" evidence="5">
    <location>
        <begin position="63"/>
        <end position="126"/>
    </location>
</feature>
<organism evidence="8 9">
    <name type="scientific">Candida dubliniensis (strain CD36 / ATCC MYA-646 / CBS 7987 / NCPF 3949 / NRRL Y-17841)</name>
    <name type="common">Yeast</name>
    <dbReference type="NCBI Taxonomy" id="573826"/>
    <lineage>
        <taxon>Eukaryota</taxon>
        <taxon>Fungi</taxon>
        <taxon>Dikarya</taxon>
        <taxon>Ascomycota</taxon>
        <taxon>Saccharomycotina</taxon>
        <taxon>Pichiomycetes</taxon>
        <taxon>Debaryomycetaceae</taxon>
        <taxon>Candida/Lodderomyces clade</taxon>
        <taxon>Candida</taxon>
    </lineage>
</organism>
<dbReference type="CDD" id="cd00067">
    <property type="entry name" value="GAL4"/>
    <property type="match status" value="1"/>
</dbReference>
<feature type="region of interest" description="Disordered" evidence="5">
    <location>
        <begin position="1"/>
        <end position="51"/>
    </location>
</feature>
<dbReference type="KEGG" id="cdu:CD36_40810"/>
<dbReference type="Gene3D" id="4.10.240.10">
    <property type="entry name" value="Zn(2)-C6 fungal-type DNA-binding domain"/>
    <property type="match status" value="1"/>
</dbReference>
<feature type="domain" description="Zn(2)-C6 fungal-type" evidence="6">
    <location>
        <begin position="127"/>
        <end position="157"/>
    </location>
</feature>
<keyword evidence="1" id="KW-0805">Transcription regulation</keyword>
<dbReference type="CGD" id="CAL0000163495">
    <property type="gene designation" value="Cd36_40810"/>
</dbReference>
<dbReference type="GO" id="GO:0005634">
    <property type="term" value="C:nucleus"/>
    <property type="evidence" value="ECO:0007669"/>
    <property type="project" value="TreeGrafter"/>
</dbReference>
<evidence type="ECO:0000313" key="9">
    <source>
        <dbReference type="Proteomes" id="UP000002605"/>
    </source>
</evidence>
<dbReference type="AlphaFoldDB" id="B9WFE9"/>
<dbReference type="InterPro" id="IPR001138">
    <property type="entry name" value="Zn2Cys6_DnaBD"/>
</dbReference>
<feature type="compositionally biased region" description="Low complexity" evidence="5">
    <location>
        <begin position="410"/>
        <end position="429"/>
    </location>
</feature>
<dbReference type="Pfam" id="PF00172">
    <property type="entry name" value="Zn_clus"/>
    <property type="match status" value="1"/>
</dbReference>
<dbReference type="PROSITE" id="PS50048">
    <property type="entry name" value="ZN2_CY6_FUNGAL_2"/>
    <property type="match status" value="1"/>
</dbReference>
<dbReference type="GO" id="GO:0000981">
    <property type="term" value="F:DNA-binding transcription factor activity, RNA polymerase II-specific"/>
    <property type="evidence" value="ECO:0007669"/>
    <property type="project" value="InterPro"/>
</dbReference>
<evidence type="ECO:0000256" key="4">
    <source>
        <dbReference type="ARBA" id="ARBA00023242"/>
    </source>
</evidence>
<dbReference type="SUPFAM" id="SSF57701">
    <property type="entry name" value="Zn2/Cys6 DNA-binding domain"/>
    <property type="match status" value="1"/>
</dbReference>
<dbReference type="eggNOG" id="ENOG502SJNF">
    <property type="taxonomic scope" value="Eukaryota"/>
</dbReference>
<dbReference type="SMART" id="SM00066">
    <property type="entry name" value="GAL4"/>
    <property type="match status" value="1"/>
</dbReference>
<gene>
    <name evidence="7" type="ordered locus">Cd36_40810</name>
    <name evidence="8" type="ORF">CD36_40810</name>
</gene>
<feature type="compositionally biased region" description="Polar residues" evidence="5">
    <location>
        <begin position="577"/>
        <end position="586"/>
    </location>
</feature>
<evidence type="ECO:0000256" key="1">
    <source>
        <dbReference type="ARBA" id="ARBA00023015"/>
    </source>
</evidence>
<keyword evidence="2" id="KW-0238">DNA-binding</keyword>
<name>B9WFE9_CANDC</name>
<dbReference type="GeneID" id="8047356"/>
<dbReference type="PROSITE" id="PS00463">
    <property type="entry name" value="ZN2_CY6_FUNGAL_1"/>
    <property type="match status" value="1"/>
</dbReference>
<evidence type="ECO:0000256" key="3">
    <source>
        <dbReference type="ARBA" id="ARBA00023163"/>
    </source>
</evidence>
<dbReference type="RefSeq" id="XP_002419753.1">
    <property type="nucleotide sequence ID" value="XM_002419708.1"/>
</dbReference>
<feature type="compositionally biased region" description="Low complexity" evidence="5">
    <location>
        <begin position="550"/>
        <end position="565"/>
    </location>
</feature>
<evidence type="ECO:0000256" key="5">
    <source>
        <dbReference type="SAM" id="MobiDB-lite"/>
    </source>
</evidence>
<dbReference type="GO" id="GO:0008270">
    <property type="term" value="F:zinc ion binding"/>
    <property type="evidence" value="ECO:0007669"/>
    <property type="project" value="InterPro"/>
</dbReference>
<feature type="compositionally biased region" description="Low complexity" evidence="5">
    <location>
        <begin position="485"/>
        <end position="503"/>
    </location>
</feature>
<feature type="region of interest" description="Disordered" evidence="5">
    <location>
        <begin position="480"/>
        <end position="635"/>
    </location>
</feature>
<dbReference type="GO" id="GO:0045944">
    <property type="term" value="P:positive regulation of transcription by RNA polymerase II"/>
    <property type="evidence" value="ECO:0007669"/>
    <property type="project" value="TreeGrafter"/>
</dbReference>
<keyword evidence="3" id="KW-0804">Transcription</keyword>
<dbReference type="GO" id="GO:0000978">
    <property type="term" value="F:RNA polymerase II cis-regulatory region sequence-specific DNA binding"/>
    <property type="evidence" value="ECO:0007669"/>
    <property type="project" value="TreeGrafter"/>
</dbReference>
<evidence type="ECO:0000256" key="2">
    <source>
        <dbReference type="ARBA" id="ARBA00023125"/>
    </source>
</evidence>
<evidence type="ECO:0000313" key="8">
    <source>
        <dbReference type="EMBL" id="CAX41968.1"/>
    </source>
</evidence>
<feature type="compositionally biased region" description="Polar residues" evidence="5">
    <location>
        <begin position="435"/>
        <end position="455"/>
    </location>
</feature>
<dbReference type="VEuPathDB" id="FungiDB:CD36_40810"/>
<feature type="compositionally biased region" description="Low complexity" evidence="5">
    <location>
        <begin position="18"/>
        <end position="51"/>
    </location>
</feature>
<dbReference type="InterPro" id="IPR050675">
    <property type="entry name" value="OAF3"/>
</dbReference>
<sequence>MMDIYQKALKNPDPPKKPTSTTTTPPSSTSTDYPTRLPPINYNNTNVNSMNYNYSPDNGSITGNTAITDTNTTTTTTNVSNENSNSNSSTNSPNSRPASTHTSEEIKNTVIKKKKNSRRKHRNSHLGCGTCKKRRIKCDETLPACLNCLKGKLHCAYLNLDNNARNALRVAQYNQTIRQEKLDANSSSSTANITNNTKLIDPLKGNILVQQQQQPGLVQSLGHGISIIPPHPSTSAGAAAAGSQNNPLMAAGPGSYPIAATVLPNNQTLVTAVPQSSQASMTMPPFANSILAPGIQANASPPISTTNLNSSITNSTSTTNTNTGTDITPSGSTSDNVQNIASAPQVVQSPYGPMIPLLTQTGSVVYAPTHSLVPAQPSQLTPQQLSNNVAFANATVPATGPLAPTLSQPSILPTTTATTHTTSPSIPTSVAPLTVSRTSTSSGIMTNVSPVLTNKQQPSSTPITSSAASVATIASQSIPVKTGNGTLSTTSAGSPTTATVSPPNIASILPPPINTLGNNSNGAGSNSGNDVFKQSVSDPPIKELKPINDSNSNSPSLPPLSSTTPATGNPSEGVKLSPNSSMTNLKKLTIKEDNNSGNDIKLPSITTLKRETSKSPSETNGAIDEKVPTISKLIT</sequence>
<keyword evidence="4" id="KW-0539">Nucleus</keyword>
<dbReference type="Proteomes" id="UP000002605">
    <property type="component" value="Chromosome 4"/>
</dbReference>
<feature type="compositionally biased region" description="Basic residues" evidence="5">
    <location>
        <begin position="110"/>
        <end position="124"/>
    </location>
</feature>
<dbReference type="OrthoDB" id="1924260at2759"/>
<feature type="region of interest" description="Disordered" evidence="5">
    <location>
        <begin position="410"/>
        <end position="464"/>
    </location>
</feature>
<dbReference type="EMBL" id="FM992691">
    <property type="protein sequence ID" value="CAX41968.1"/>
    <property type="molecule type" value="Genomic_DNA"/>
</dbReference>
<feature type="compositionally biased region" description="Low complexity" evidence="5">
    <location>
        <begin position="517"/>
        <end position="529"/>
    </location>
</feature>
<accession>B9WFE9</accession>
<protein>
    <submittedName>
        <fullName evidence="8">Uncharacterized zinc finger-containing protein, putative</fullName>
    </submittedName>
</protein>
<keyword evidence="9" id="KW-1185">Reference proteome</keyword>
<evidence type="ECO:0000313" key="7">
    <source>
        <dbReference type="CGD" id="CAL0000163495"/>
    </source>
</evidence>
<dbReference type="PANTHER" id="PTHR31069">
    <property type="entry name" value="OLEATE-ACTIVATED TRANSCRIPTION FACTOR 1-RELATED"/>
    <property type="match status" value="1"/>
</dbReference>
<evidence type="ECO:0000259" key="6">
    <source>
        <dbReference type="PROSITE" id="PS50048"/>
    </source>
</evidence>
<dbReference type="InterPro" id="IPR036864">
    <property type="entry name" value="Zn2-C6_fun-type_DNA-bd_sf"/>
</dbReference>